<dbReference type="Gene3D" id="2.60.220.50">
    <property type="match status" value="1"/>
</dbReference>
<evidence type="ECO:0000256" key="4">
    <source>
        <dbReference type="ARBA" id="ARBA00023136"/>
    </source>
</evidence>
<sequence>MASLLVLGILVASDSFVSIVLSENCEIVGTEKCANEITADNINWPAQCLSNGDELIVSYQHRCLDDNKHYVTRICSDSGWVPQLDDVRCPYSIDEYTVRTTCPPDYKTLPGVLDDIKTCVQILPAQPLKSVCLSSGSSLTIDKIDDINTQESIRRLLLSDIGGAYTSWFPARKIWYEKLKELEVFFIDEINSTVQWNLADTFGQPMNIKVNGVLGNCVTCSFSDEEYSFSIFLTQSQCHEDDYPPYALPILCLYDQDQPTLLQLSCPDGYKTTRYAHFQDICIKIRKFEEPIHRDVLSDEYVQQHICENIFDVNSGSALHIFRELSIGENLSDSDRCLFGIIPDRVIITQEDWTELNMADVDFVNWSFEAAVKPETAQHILVAKANGEWMWEDDVLTCAICYIPNEMQEPHIEMSHDTDGNFDVAVEHGNYLWRSADIPNGISCFSYTIQSKEIKSLELSPMQSCSTRTNYKLRTNGLGKYWCVGLQLRSFKTIAVFVWNFPMKYAIIASNTTTNLEKPIEEQFYVFLKSSLDVNHFEVVEVSLQVTFSQSLYLFHVVIIPITDDIFRFADNTIELNKQMLVAYYIRQELSRIGLPANDSSREPSFHFQSLNSTEFCLPANISQMDDKINFSGARIGRFVTSSEFCLLNESGLPATKRCVGDDLYGGMWMKTSENFSCSNNDTSPFTKELHDLTNLQMSSDEMRPIVYQLEEILSQSNHSSLVAADIFYISQIFLGIQYPKNQFVVDDVERILRIYNQLLMVNGNVTYASSKLNATNVLLDAVDVIVSDFAVDKNFNASSNGFLKFVFDEAMLSTFIFNPEETNLTGIAVIERSSGVSIEFLNKNDGVKDIINIPNLKLASYVPTQLLQHMNSPLIVVSLFNSDVLFQSYNSSNPIQLINSSGSIISMVLVGVNGNLPLKLPIFFKRSSEGNVCGFWSFSPAEDGWATNGCLFNKEFIKSDIVLCECMHLTHYAYLFYGGTPIDLTHFERLQLITTVACSISLVGLCGIYLSAVLFKSWRIKPSTQFLLQISFALSIQLTIILFINTDANVMVFVVRGKSVTCIALGVLLHYVVLVSFMWMIIIGVLQYMRYVAVFHDLHSERSLLISSLAAWGLPMVPVVIVVVADAQCYIPSTDSYTICYPTGYSLYFGLMAPIVIITAANLVIFVLIIKSLTNNLAMGKETRSILLSKIRLWIFLFFLLGLTWIFAFLSAASAGLLFTYLFCATATLQGFILFFYFVILDPYVRGLWIGLCCRKMNF</sequence>
<feature type="transmembrane region" description="Helical" evidence="5">
    <location>
        <begin position="1219"/>
        <end position="1241"/>
    </location>
</feature>
<dbReference type="CDD" id="cd15040">
    <property type="entry name" value="7tmB2_Adhesion"/>
    <property type="match status" value="1"/>
</dbReference>
<feature type="transmembrane region" description="Helical" evidence="5">
    <location>
        <begin position="1065"/>
        <end position="1084"/>
    </location>
</feature>
<evidence type="ECO:0000256" key="5">
    <source>
        <dbReference type="SAM" id="Phobius"/>
    </source>
</evidence>
<keyword evidence="9" id="KW-1185">Reference proteome</keyword>
<feature type="domain" description="G-protein coupled receptors family 2 profile 2" evidence="7">
    <location>
        <begin position="991"/>
        <end position="1243"/>
    </location>
</feature>
<evidence type="ECO:0000256" key="2">
    <source>
        <dbReference type="ARBA" id="ARBA00022692"/>
    </source>
</evidence>
<dbReference type="PRINTS" id="PR00249">
    <property type="entry name" value="GPCRSECRETIN"/>
</dbReference>
<dbReference type="GO" id="GO:0016020">
    <property type="term" value="C:membrane"/>
    <property type="evidence" value="ECO:0007669"/>
    <property type="project" value="UniProtKB-SubCell"/>
</dbReference>
<dbReference type="GO" id="GO:0004930">
    <property type="term" value="F:G protein-coupled receptor activity"/>
    <property type="evidence" value="ECO:0007669"/>
    <property type="project" value="InterPro"/>
</dbReference>
<feature type="transmembrane region" description="Helical" evidence="5">
    <location>
        <begin position="1192"/>
        <end position="1213"/>
    </location>
</feature>
<dbReference type="PANTHER" id="PTHR47767">
    <property type="entry name" value="ADHESION G PROTEIN-COUPLED RECEPTOR G7"/>
    <property type="match status" value="1"/>
</dbReference>
<feature type="transmembrane region" description="Helical" evidence="5">
    <location>
        <begin position="1027"/>
        <end position="1045"/>
    </location>
</feature>
<feature type="transmembrane region" description="Helical" evidence="5">
    <location>
        <begin position="993"/>
        <end position="1015"/>
    </location>
</feature>
<feature type="transmembrane region" description="Helical" evidence="5">
    <location>
        <begin position="1146"/>
        <end position="1171"/>
    </location>
</feature>
<dbReference type="OrthoDB" id="10037534at2759"/>
<keyword evidence="6" id="KW-0732">Signal</keyword>
<evidence type="ECO:0000313" key="9">
    <source>
        <dbReference type="Proteomes" id="UP001151699"/>
    </source>
</evidence>
<evidence type="ECO:0000256" key="3">
    <source>
        <dbReference type="ARBA" id="ARBA00022989"/>
    </source>
</evidence>
<keyword evidence="4 5" id="KW-0472">Membrane</keyword>
<comment type="subcellular location">
    <subcellularLocation>
        <location evidence="1">Membrane</location>
        <topology evidence="1">Multi-pass membrane protein</topology>
    </subcellularLocation>
</comment>
<dbReference type="InterPro" id="IPR017981">
    <property type="entry name" value="GPCR_2-like_7TM"/>
</dbReference>
<dbReference type="PROSITE" id="PS50261">
    <property type="entry name" value="G_PROTEIN_RECEP_F2_4"/>
    <property type="match status" value="1"/>
</dbReference>
<dbReference type="Gene3D" id="1.20.1070.10">
    <property type="entry name" value="Rhodopsin 7-helix transmembrane proteins"/>
    <property type="match status" value="1"/>
</dbReference>
<dbReference type="InterPro" id="IPR000203">
    <property type="entry name" value="GPS"/>
</dbReference>
<keyword evidence="3 5" id="KW-1133">Transmembrane helix</keyword>
<dbReference type="Pfam" id="PF00002">
    <property type="entry name" value="7tm_2"/>
    <property type="match status" value="1"/>
</dbReference>
<protein>
    <submittedName>
        <fullName evidence="8">Adhesion G-protein coupled receptor G4</fullName>
    </submittedName>
</protein>
<feature type="transmembrane region" description="Helical" evidence="5">
    <location>
        <begin position="1105"/>
        <end position="1126"/>
    </location>
</feature>
<name>A0A9Q0N825_9DIPT</name>
<dbReference type="InterPro" id="IPR053066">
    <property type="entry name" value="ADGR_G7"/>
</dbReference>
<evidence type="ECO:0000256" key="1">
    <source>
        <dbReference type="ARBA" id="ARBA00004141"/>
    </source>
</evidence>
<evidence type="ECO:0000313" key="8">
    <source>
        <dbReference type="EMBL" id="KAJ6644334.1"/>
    </source>
</evidence>
<evidence type="ECO:0000256" key="6">
    <source>
        <dbReference type="SAM" id="SignalP"/>
    </source>
</evidence>
<comment type="caution">
    <text evidence="8">The sequence shown here is derived from an EMBL/GenBank/DDBJ whole genome shotgun (WGS) entry which is preliminary data.</text>
</comment>
<accession>A0A9Q0N825</accession>
<dbReference type="InterPro" id="IPR046338">
    <property type="entry name" value="GAIN_dom_sf"/>
</dbReference>
<keyword evidence="2 5" id="KW-0812">Transmembrane</keyword>
<dbReference type="GO" id="GO:0007166">
    <property type="term" value="P:cell surface receptor signaling pathway"/>
    <property type="evidence" value="ECO:0007669"/>
    <property type="project" value="InterPro"/>
</dbReference>
<reference evidence="8" key="1">
    <citation type="submission" date="2022-07" db="EMBL/GenBank/DDBJ databases">
        <authorList>
            <person name="Trinca V."/>
            <person name="Uliana J.V.C."/>
            <person name="Torres T.T."/>
            <person name="Ward R.J."/>
            <person name="Monesi N."/>
        </authorList>
    </citation>
    <scope>NUCLEOTIDE SEQUENCE</scope>
    <source>
        <strain evidence="8">HSMRA1968</strain>
        <tissue evidence="8">Whole embryos</tissue>
    </source>
</reference>
<feature type="chain" id="PRO_5040507011" evidence="6">
    <location>
        <begin position="23"/>
        <end position="1260"/>
    </location>
</feature>
<evidence type="ECO:0000259" key="7">
    <source>
        <dbReference type="PROSITE" id="PS50261"/>
    </source>
</evidence>
<proteinExistence type="predicted"/>
<dbReference type="Pfam" id="PF01825">
    <property type="entry name" value="GPS"/>
    <property type="match status" value="1"/>
</dbReference>
<dbReference type="EMBL" id="WJQU01000002">
    <property type="protein sequence ID" value="KAJ6644334.1"/>
    <property type="molecule type" value="Genomic_DNA"/>
</dbReference>
<dbReference type="Proteomes" id="UP001151699">
    <property type="component" value="Chromosome B"/>
</dbReference>
<feature type="signal peptide" evidence="6">
    <location>
        <begin position="1"/>
        <end position="22"/>
    </location>
</feature>
<gene>
    <name evidence="8" type="primary">Adgrg4_2</name>
    <name evidence="8" type="ORF">Bhyg_09301</name>
</gene>
<dbReference type="PANTHER" id="PTHR47767:SF1">
    <property type="entry name" value="ADHESION G PROTEIN-COUPLED RECEPTOR G7"/>
    <property type="match status" value="1"/>
</dbReference>
<feature type="non-terminal residue" evidence="8">
    <location>
        <position position="1260"/>
    </location>
</feature>
<keyword evidence="8" id="KW-0675">Receptor</keyword>
<dbReference type="AlphaFoldDB" id="A0A9Q0N825"/>
<dbReference type="InterPro" id="IPR000832">
    <property type="entry name" value="GPCR_2_secretin-like"/>
</dbReference>
<organism evidence="8 9">
    <name type="scientific">Pseudolycoriella hygida</name>
    <dbReference type="NCBI Taxonomy" id="35572"/>
    <lineage>
        <taxon>Eukaryota</taxon>
        <taxon>Metazoa</taxon>
        <taxon>Ecdysozoa</taxon>
        <taxon>Arthropoda</taxon>
        <taxon>Hexapoda</taxon>
        <taxon>Insecta</taxon>
        <taxon>Pterygota</taxon>
        <taxon>Neoptera</taxon>
        <taxon>Endopterygota</taxon>
        <taxon>Diptera</taxon>
        <taxon>Nematocera</taxon>
        <taxon>Sciaroidea</taxon>
        <taxon>Sciaridae</taxon>
        <taxon>Pseudolycoriella</taxon>
    </lineage>
</organism>